<protein>
    <submittedName>
        <fullName evidence="1">Uncharacterized protein</fullName>
    </submittedName>
</protein>
<organism evidence="1 2">
    <name type="scientific">Brassica oleracea var. oleracea</name>
    <dbReference type="NCBI Taxonomy" id="109376"/>
    <lineage>
        <taxon>Eukaryota</taxon>
        <taxon>Viridiplantae</taxon>
        <taxon>Streptophyta</taxon>
        <taxon>Embryophyta</taxon>
        <taxon>Tracheophyta</taxon>
        <taxon>Spermatophyta</taxon>
        <taxon>Magnoliopsida</taxon>
        <taxon>eudicotyledons</taxon>
        <taxon>Gunneridae</taxon>
        <taxon>Pentapetalae</taxon>
        <taxon>rosids</taxon>
        <taxon>malvids</taxon>
        <taxon>Brassicales</taxon>
        <taxon>Brassicaceae</taxon>
        <taxon>Brassiceae</taxon>
        <taxon>Brassica</taxon>
    </lineage>
</organism>
<keyword evidence="2" id="KW-1185">Reference proteome</keyword>
<dbReference type="Gramene" id="Bo01094s030.1">
    <property type="protein sequence ID" value="Bo01094s030.1"/>
    <property type="gene ID" value="Bo01094s030"/>
</dbReference>
<reference evidence="1" key="2">
    <citation type="submission" date="2015-06" db="UniProtKB">
        <authorList>
            <consortium name="EnsemblPlants"/>
        </authorList>
    </citation>
    <scope>IDENTIFICATION</scope>
</reference>
<sequence length="160" mass="18821">MAAQQAGYEAQRRLNQQMMEMMQRMNGVPRNIPRDMFLGIYRGTCSSEYTEGPRSSEYTEEHVPRNIPREMFLEIFRGTPFLGIFRGTRSSEFSDEHFPRTFRRNFRGLDHRKIHRNIPRKLSLGIFRGAFRRTGGPRNFLGNLFPRNSVGKFRGISEEK</sequence>
<dbReference type="EnsemblPlants" id="Bo01094s030.1">
    <property type="protein sequence ID" value="Bo01094s030.1"/>
    <property type="gene ID" value="Bo01094s030"/>
</dbReference>
<reference evidence="1" key="1">
    <citation type="journal article" date="2014" name="Genome Biol.">
        <title>Transcriptome and methylome profiling reveals relics of genome dominance in the mesopolyploid Brassica oleracea.</title>
        <authorList>
            <person name="Parkin I.A."/>
            <person name="Koh C."/>
            <person name="Tang H."/>
            <person name="Robinson S.J."/>
            <person name="Kagale S."/>
            <person name="Clarke W.E."/>
            <person name="Town C.D."/>
            <person name="Nixon J."/>
            <person name="Krishnakumar V."/>
            <person name="Bidwell S.L."/>
            <person name="Denoeud F."/>
            <person name="Belcram H."/>
            <person name="Links M.G."/>
            <person name="Just J."/>
            <person name="Clarke C."/>
            <person name="Bender T."/>
            <person name="Huebert T."/>
            <person name="Mason A.S."/>
            <person name="Pires J.C."/>
            <person name="Barker G."/>
            <person name="Moore J."/>
            <person name="Walley P.G."/>
            <person name="Manoli S."/>
            <person name="Batley J."/>
            <person name="Edwards D."/>
            <person name="Nelson M.N."/>
            <person name="Wang X."/>
            <person name="Paterson A.H."/>
            <person name="King G."/>
            <person name="Bancroft I."/>
            <person name="Chalhoub B."/>
            <person name="Sharpe A.G."/>
        </authorList>
    </citation>
    <scope>NUCLEOTIDE SEQUENCE [LARGE SCALE GENOMIC DNA]</scope>
    <source>
        <strain evidence="1">cv. TO1000</strain>
    </source>
</reference>
<name>A0A0D2ZTK3_BRAOL</name>
<dbReference type="HOGENOM" id="CLU_085521_3_0_1"/>
<proteinExistence type="predicted"/>
<dbReference type="AlphaFoldDB" id="A0A0D2ZTK3"/>
<evidence type="ECO:0000313" key="2">
    <source>
        <dbReference type="Proteomes" id="UP000032141"/>
    </source>
</evidence>
<evidence type="ECO:0000313" key="1">
    <source>
        <dbReference type="EnsemblPlants" id="Bo01094s030.1"/>
    </source>
</evidence>
<accession>A0A0D2ZTK3</accession>
<dbReference type="Proteomes" id="UP000032141">
    <property type="component" value="Unassembled WGS sequence"/>
</dbReference>